<dbReference type="AlphaFoldDB" id="A0A498HNF1"/>
<gene>
    <name evidence="1" type="ORF">DVH24_012742</name>
</gene>
<name>A0A498HNF1_MALDO</name>
<dbReference type="EMBL" id="RDQH01000341">
    <property type="protein sequence ID" value="RXH73058.1"/>
    <property type="molecule type" value="Genomic_DNA"/>
</dbReference>
<protein>
    <submittedName>
        <fullName evidence="1">Uncharacterized protein</fullName>
    </submittedName>
</protein>
<sequence length="143" mass="16608">MHSVVAATEDRFHFILSKKGKRVRVFLVRDIIAAAYAFLDDEVVGRMFNEKPESRVSLESEEHAMVMRVVNGFRYLRLAIKLAPEVWTEMLIRMAVMPDVHKFTLDVVSSLFIHFKGKIPETTFVCISRLMHKMEQTRSSSEF</sequence>
<dbReference type="STRING" id="3750.A0A498HNF1"/>
<dbReference type="Proteomes" id="UP000290289">
    <property type="component" value="Chromosome 15"/>
</dbReference>
<comment type="caution">
    <text evidence="1">The sequence shown here is derived from an EMBL/GenBank/DDBJ whole genome shotgun (WGS) entry which is preliminary data.</text>
</comment>
<evidence type="ECO:0000313" key="1">
    <source>
        <dbReference type="EMBL" id="RXH73058.1"/>
    </source>
</evidence>
<accession>A0A498HNF1</accession>
<reference evidence="1 2" key="1">
    <citation type="submission" date="2018-10" db="EMBL/GenBank/DDBJ databases">
        <title>A high-quality apple genome assembly.</title>
        <authorList>
            <person name="Hu J."/>
        </authorList>
    </citation>
    <scope>NUCLEOTIDE SEQUENCE [LARGE SCALE GENOMIC DNA]</scope>
    <source>
        <strain evidence="2">cv. HFTH1</strain>
        <tissue evidence="1">Young leaf</tissue>
    </source>
</reference>
<organism evidence="1 2">
    <name type="scientific">Malus domestica</name>
    <name type="common">Apple</name>
    <name type="synonym">Pyrus malus</name>
    <dbReference type="NCBI Taxonomy" id="3750"/>
    <lineage>
        <taxon>Eukaryota</taxon>
        <taxon>Viridiplantae</taxon>
        <taxon>Streptophyta</taxon>
        <taxon>Embryophyta</taxon>
        <taxon>Tracheophyta</taxon>
        <taxon>Spermatophyta</taxon>
        <taxon>Magnoliopsida</taxon>
        <taxon>eudicotyledons</taxon>
        <taxon>Gunneridae</taxon>
        <taxon>Pentapetalae</taxon>
        <taxon>rosids</taxon>
        <taxon>fabids</taxon>
        <taxon>Rosales</taxon>
        <taxon>Rosaceae</taxon>
        <taxon>Amygdaloideae</taxon>
        <taxon>Maleae</taxon>
        <taxon>Malus</taxon>
    </lineage>
</organism>
<proteinExistence type="predicted"/>
<evidence type="ECO:0000313" key="2">
    <source>
        <dbReference type="Proteomes" id="UP000290289"/>
    </source>
</evidence>
<keyword evidence="2" id="KW-1185">Reference proteome</keyword>